<evidence type="ECO:0000313" key="1">
    <source>
        <dbReference type="EMBL" id="SEP62650.1"/>
    </source>
</evidence>
<dbReference type="EMBL" id="FOFA01000001">
    <property type="protein sequence ID" value="SEP62650.1"/>
    <property type="molecule type" value="Genomic_DNA"/>
</dbReference>
<reference evidence="2" key="1">
    <citation type="submission" date="2016-10" db="EMBL/GenBank/DDBJ databases">
        <authorList>
            <person name="Varghese N."/>
            <person name="Submissions S."/>
        </authorList>
    </citation>
    <scope>NUCLEOTIDE SEQUENCE [LARGE SCALE GENOMIC DNA]</scope>
    <source>
        <strain evidence="2">CGMCC 4.6856</strain>
    </source>
</reference>
<dbReference type="PANTHER" id="PTHR31616:SF0">
    <property type="entry name" value="GLUCAN 1,4-ALPHA-GLUCOSIDASE"/>
    <property type="match status" value="1"/>
</dbReference>
<dbReference type="GO" id="GO:0005975">
    <property type="term" value="P:carbohydrate metabolic process"/>
    <property type="evidence" value="ECO:0007669"/>
    <property type="project" value="InterPro"/>
</dbReference>
<dbReference type="SUPFAM" id="SSF48208">
    <property type="entry name" value="Six-hairpin glycosidases"/>
    <property type="match status" value="1"/>
</dbReference>
<dbReference type="InterPro" id="IPR012341">
    <property type="entry name" value="6hp_glycosidase-like_sf"/>
</dbReference>
<dbReference type="InterPro" id="IPR008928">
    <property type="entry name" value="6-hairpin_glycosidase_sf"/>
</dbReference>
<dbReference type="Proteomes" id="UP000198504">
    <property type="component" value="Unassembled WGS sequence"/>
</dbReference>
<keyword evidence="2" id="KW-1185">Reference proteome</keyword>
<dbReference type="OrthoDB" id="3806982at2"/>
<dbReference type="STRING" id="1036181.SAMN05421756_101208"/>
<organism evidence="1 2">
    <name type="scientific">Microlunatus flavus</name>
    <dbReference type="NCBI Taxonomy" id="1036181"/>
    <lineage>
        <taxon>Bacteria</taxon>
        <taxon>Bacillati</taxon>
        <taxon>Actinomycetota</taxon>
        <taxon>Actinomycetes</taxon>
        <taxon>Propionibacteriales</taxon>
        <taxon>Propionibacteriaceae</taxon>
        <taxon>Microlunatus</taxon>
    </lineage>
</organism>
<evidence type="ECO:0000313" key="2">
    <source>
        <dbReference type="Proteomes" id="UP000198504"/>
    </source>
</evidence>
<dbReference type="RefSeq" id="WP_091177278.1">
    <property type="nucleotide sequence ID" value="NZ_FOFA01000001.1"/>
</dbReference>
<sequence>MAVAAVLPGAAPVRLAPAVALLRRLPRPLTLGLCLALLLTAGGVVLARVAPQDADVPLYSGTVAVSAGGVVTEVATGDAALVPGTRVLAGPGSAAAVAAEQAWLDAGTAPVVPGLDGDLVRGALLDLHVLTQAYGVPVAGWSPAWRYVWPRDAAFAAVAFARTGHLDDAGRILDFLGRVQPASGVFQARYLPDGSGVPDDRGAQLDGVGWALWATAEVAATLPPAARTAFLARHRGLVDRSTRAALAATAGPSGLPPASPDYWEVRETRTTLATAAVLRSGLQAAARVQTWNGDAVATDRARAGEERLGSAIAATFGAHGYPRRLGGRAGSVDLGVAFLLPPFATDVDPAAYARFEQAGSLLARPAGGLAPGGSWKRDGVSWTPTTATWALAAAGSGDTRQALDRLRWLAEHRTAEGSLPEKVLADGHPAAVAPLAWTAAAVVLTADLLAPAGDAER</sequence>
<gene>
    <name evidence="1" type="ORF">SAMN05421756_101208</name>
</gene>
<proteinExistence type="predicted"/>
<evidence type="ECO:0008006" key="3">
    <source>
        <dbReference type="Google" id="ProtNLM"/>
    </source>
</evidence>
<dbReference type="PANTHER" id="PTHR31616">
    <property type="entry name" value="TREHALASE"/>
    <property type="match status" value="1"/>
</dbReference>
<accession>A0A1H8ZDY4</accession>
<dbReference type="Gene3D" id="1.50.10.10">
    <property type="match status" value="1"/>
</dbReference>
<dbReference type="GO" id="GO:0004553">
    <property type="term" value="F:hydrolase activity, hydrolyzing O-glycosyl compounds"/>
    <property type="evidence" value="ECO:0007669"/>
    <property type="project" value="TreeGrafter"/>
</dbReference>
<dbReference type="AlphaFoldDB" id="A0A1H8ZDY4"/>
<name>A0A1H8ZDY4_9ACTN</name>
<protein>
    <recommendedName>
        <fullName evidence="3">Glucoamylase (Glucan-1,4-alpha-glucosidase), GH15 family</fullName>
    </recommendedName>
</protein>